<keyword evidence="5 7" id="KW-0547">Nucleotide-binding</keyword>
<evidence type="ECO:0000256" key="1">
    <source>
        <dbReference type="ARBA" id="ARBA00004496"/>
    </source>
</evidence>
<comment type="function">
    <text evidence="7 8">Cell wall formation. Catalyzes the addition of glutamate to the nucleotide precursor UDP-N-acetylmuramoyl-L-alanine (UMA).</text>
</comment>
<organism evidence="11 12">
    <name type="scientific">Thermanaerothrix solaris</name>
    <dbReference type="NCBI Taxonomy" id="3058434"/>
    <lineage>
        <taxon>Bacteria</taxon>
        <taxon>Bacillati</taxon>
        <taxon>Chloroflexota</taxon>
        <taxon>Anaerolineae</taxon>
        <taxon>Anaerolineales</taxon>
        <taxon>Anaerolineaceae</taxon>
        <taxon>Thermanaerothrix</taxon>
    </lineage>
</organism>
<keyword evidence="6 7" id="KW-0067">ATP-binding</keyword>
<dbReference type="SUPFAM" id="SSF53244">
    <property type="entry name" value="MurD-like peptide ligases, peptide-binding domain"/>
    <property type="match status" value="1"/>
</dbReference>
<proteinExistence type="inferred from homology"/>
<comment type="caution">
    <text evidence="11">The sequence shown here is derived from an EMBL/GenBank/DDBJ whole genome shotgun (WGS) entry which is preliminary data.</text>
</comment>
<comment type="similarity">
    <text evidence="7">Belongs to the MurCDEF family.</text>
</comment>
<keyword evidence="12" id="KW-1185">Reference proteome</keyword>
<feature type="binding site" evidence="7">
    <location>
        <begin position="119"/>
        <end position="125"/>
    </location>
    <ligand>
        <name>ATP</name>
        <dbReference type="ChEBI" id="CHEBI:30616"/>
    </ligand>
</feature>
<dbReference type="Gene3D" id="3.40.50.720">
    <property type="entry name" value="NAD(P)-binding Rossmann-like Domain"/>
    <property type="match status" value="1"/>
</dbReference>
<dbReference type="Proteomes" id="UP001254165">
    <property type="component" value="Unassembled WGS sequence"/>
</dbReference>
<dbReference type="InterPro" id="IPR036615">
    <property type="entry name" value="Mur_ligase_C_dom_sf"/>
</dbReference>
<keyword evidence="4 7" id="KW-0436">Ligase</keyword>
<gene>
    <name evidence="7 11" type="primary">murD</name>
    <name evidence="11" type="ORF">QYE77_13825</name>
</gene>
<evidence type="ECO:0000313" key="11">
    <source>
        <dbReference type="EMBL" id="MDT8899340.1"/>
    </source>
</evidence>
<dbReference type="Pfam" id="PF08245">
    <property type="entry name" value="Mur_ligase_M"/>
    <property type="match status" value="1"/>
</dbReference>
<keyword evidence="7 8" id="KW-0573">Peptidoglycan synthesis</keyword>
<evidence type="ECO:0000256" key="8">
    <source>
        <dbReference type="RuleBase" id="RU003664"/>
    </source>
</evidence>
<dbReference type="SUPFAM" id="SSF53623">
    <property type="entry name" value="MurD-like peptide ligases, catalytic domain"/>
    <property type="match status" value="1"/>
</dbReference>
<dbReference type="EC" id="6.3.2.9" evidence="7 8"/>
<comment type="subcellular location">
    <subcellularLocation>
        <location evidence="1 7 8">Cytoplasm</location>
    </subcellularLocation>
</comment>
<dbReference type="InterPro" id="IPR005762">
    <property type="entry name" value="MurD"/>
</dbReference>
<evidence type="ECO:0000256" key="4">
    <source>
        <dbReference type="ARBA" id="ARBA00022598"/>
    </source>
</evidence>
<dbReference type="InterPro" id="IPR036565">
    <property type="entry name" value="Mur-like_cat_sf"/>
</dbReference>
<evidence type="ECO:0000256" key="6">
    <source>
        <dbReference type="ARBA" id="ARBA00022840"/>
    </source>
</evidence>
<dbReference type="EMBL" id="JAUHMF010000002">
    <property type="protein sequence ID" value="MDT8899340.1"/>
    <property type="molecule type" value="Genomic_DNA"/>
</dbReference>
<dbReference type="Gene3D" id="3.40.1190.10">
    <property type="entry name" value="Mur-like, catalytic domain"/>
    <property type="match status" value="1"/>
</dbReference>
<dbReference type="InterPro" id="IPR004101">
    <property type="entry name" value="Mur_ligase_C"/>
</dbReference>
<name>A0ABU3NR79_9CHLR</name>
<keyword evidence="7 8" id="KW-0131">Cell cycle</keyword>
<keyword evidence="3 7" id="KW-0963">Cytoplasm</keyword>
<evidence type="ECO:0000256" key="3">
    <source>
        <dbReference type="ARBA" id="ARBA00022490"/>
    </source>
</evidence>
<dbReference type="Pfam" id="PF02875">
    <property type="entry name" value="Mur_ligase_C"/>
    <property type="match status" value="1"/>
</dbReference>
<reference evidence="11 12" key="1">
    <citation type="submission" date="2023-07" db="EMBL/GenBank/DDBJ databases">
        <title>Novel species of Thermanaerothrix with wide hydrolytic capabilities.</title>
        <authorList>
            <person name="Zayulina K.S."/>
            <person name="Podosokorskaya O.A."/>
            <person name="Elcheninov A.G."/>
        </authorList>
    </citation>
    <scope>NUCLEOTIDE SEQUENCE [LARGE SCALE GENOMIC DNA]</scope>
    <source>
        <strain evidence="11 12">4228-RoL</strain>
    </source>
</reference>
<evidence type="ECO:0000259" key="9">
    <source>
        <dbReference type="Pfam" id="PF02875"/>
    </source>
</evidence>
<comment type="pathway">
    <text evidence="2 7 8">Cell wall biogenesis; peptidoglycan biosynthesis.</text>
</comment>
<evidence type="ECO:0000256" key="5">
    <source>
        <dbReference type="ARBA" id="ARBA00022741"/>
    </source>
</evidence>
<accession>A0ABU3NR79</accession>
<dbReference type="InterPro" id="IPR013221">
    <property type="entry name" value="Mur_ligase_cen"/>
</dbReference>
<evidence type="ECO:0000313" key="12">
    <source>
        <dbReference type="Proteomes" id="UP001254165"/>
    </source>
</evidence>
<evidence type="ECO:0000256" key="2">
    <source>
        <dbReference type="ARBA" id="ARBA00004752"/>
    </source>
</evidence>
<dbReference type="NCBIfam" id="TIGR01087">
    <property type="entry name" value="murD"/>
    <property type="match status" value="1"/>
</dbReference>
<sequence>MMTRRWQGQRVLILGAARQGLALARYLAQRGAAVTLNDQRPAEHMETARQALSDLPGIQWVLGGHPTSLLDQVDLVCLSGGVPLTLPIVQEAIHRGIPLSNDSQIFLEETPCPVIGITGSAGKTTTTTLVGKIAERALEPPRRAWVGGNIGNPLISYLDEMQPHDIAVMELSSFQLELMTRSPHIAAILNITPNHLDRHGTFEAYQAAKAHIIQHQHSRDFAILNREDEGAWALRNQVQGQLITFGFNLPPRGEPGTCLEGDRLCWWDGSEIQPLFPRAEIRLRGEHNVANILATLAIVIAAGWDMTSAREVIREFTGVPHRLELVRVWRGIAWYNDSIATAPERTAAAIRAFDEPLVLLLGGRDKNLPWEDLARLIHERVDHVIVFGEAAEKILGALGPQKTGQRPYTLDHCATLEEAVQVAARVAEPGDVVLLSPGCTSFDAFRDFEARGEAFRQWVKQLP</sequence>
<keyword evidence="7 8" id="KW-0133">Cell shape</keyword>
<keyword evidence="7 8" id="KW-0961">Cell wall biogenesis/degradation</keyword>
<dbReference type="Gene3D" id="3.90.190.20">
    <property type="entry name" value="Mur ligase, C-terminal domain"/>
    <property type="match status" value="1"/>
</dbReference>
<dbReference type="PANTHER" id="PTHR43692">
    <property type="entry name" value="UDP-N-ACETYLMURAMOYLALANINE--D-GLUTAMATE LIGASE"/>
    <property type="match status" value="1"/>
</dbReference>
<protein>
    <recommendedName>
        <fullName evidence="7 8">UDP-N-acetylmuramoylalanine--D-glutamate ligase</fullName>
        <ecNumber evidence="7 8">6.3.2.9</ecNumber>
    </recommendedName>
    <alternativeName>
        <fullName evidence="7">D-glutamic acid-adding enzyme</fullName>
    </alternativeName>
    <alternativeName>
        <fullName evidence="7">UDP-N-acetylmuramoyl-L-alanyl-D-glutamate synthetase</fullName>
    </alternativeName>
</protein>
<dbReference type="SUPFAM" id="SSF51984">
    <property type="entry name" value="MurCD N-terminal domain"/>
    <property type="match status" value="1"/>
</dbReference>
<dbReference type="GO" id="GO:0008764">
    <property type="term" value="F:UDP-N-acetylmuramoylalanine-D-glutamate ligase activity"/>
    <property type="evidence" value="ECO:0007669"/>
    <property type="project" value="UniProtKB-EC"/>
</dbReference>
<dbReference type="Pfam" id="PF21799">
    <property type="entry name" value="MurD-like_N"/>
    <property type="match status" value="1"/>
</dbReference>
<dbReference type="HAMAP" id="MF_00639">
    <property type="entry name" value="MurD"/>
    <property type="match status" value="1"/>
</dbReference>
<evidence type="ECO:0000259" key="10">
    <source>
        <dbReference type="Pfam" id="PF08245"/>
    </source>
</evidence>
<evidence type="ECO:0000256" key="7">
    <source>
        <dbReference type="HAMAP-Rule" id="MF_00639"/>
    </source>
</evidence>
<feature type="domain" description="Mur ligase central" evidence="10">
    <location>
        <begin position="117"/>
        <end position="298"/>
    </location>
</feature>
<feature type="domain" description="Mur ligase C-terminal" evidence="9">
    <location>
        <begin position="321"/>
        <end position="437"/>
    </location>
</feature>
<comment type="catalytic activity">
    <reaction evidence="7 8">
        <text>UDP-N-acetyl-alpha-D-muramoyl-L-alanine + D-glutamate + ATP = UDP-N-acetyl-alpha-D-muramoyl-L-alanyl-D-glutamate + ADP + phosphate + H(+)</text>
        <dbReference type="Rhea" id="RHEA:16429"/>
        <dbReference type="ChEBI" id="CHEBI:15378"/>
        <dbReference type="ChEBI" id="CHEBI:29986"/>
        <dbReference type="ChEBI" id="CHEBI:30616"/>
        <dbReference type="ChEBI" id="CHEBI:43474"/>
        <dbReference type="ChEBI" id="CHEBI:83898"/>
        <dbReference type="ChEBI" id="CHEBI:83900"/>
        <dbReference type="ChEBI" id="CHEBI:456216"/>
        <dbReference type="EC" id="6.3.2.9"/>
    </reaction>
</comment>
<dbReference type="RefSeq" id="WP_315626030.1">
    <property type="nucleotide sequence ID" value="NZ_JAUHMF010000002.1"/>
</dbReference>
<keyword evidence="7 8" id="KW-0132">Cell division</keyword>
<dbReference type="PANTHER" id="PTHR43692:SF1">
    <property type="entry name" value="UDP-N-ACETYLMURAMOYLALANINE--D-GLUTAMATE LIGASE"/>
    <property type="match status" value="1"/>
</dbReference>